<keyword evidence="2" id="KW-1185">Reference proteome</keyword>
<dbReference type="RefSeq" id="WP_200356147.1">
    <property type="nucleotide sequence ID" value="NZ_JAENIL010000024.1"/>
</dbReference>
<name>A0A934RZ35_9BACT</name>
<gene>
    <name evidence="1" type="ORF">JIN87_13740</name>
</gene>
<evidence type="ECO:0000313" key="1">
    <source>
        <dbReference type="EMBL" id="MBK1877934.1"/>
    </source>
</evidence>
<sequence>MRRSSLFETRLWRMSLILVALAGASSWAGVLGRNWATQYETIVSGGYDSNVNGVRVGEISDGYGSLYQSVTVSRVNTLTSVELVGDIEQTLFFSESDADFLDGGVELSASYPREGGDVIHWDAKTYWKDDSDVDLDEGLRIGVESYGARVGGEWFHSPKAGFRGSIHGRVADRSRDGFSTTRSLTMRTGFSHAWRPEGRWSGEYALKLSESDGGSGTDAVHHIFGLRSHGRLSSKITGDALVGVRNSSFDGLYDFSDTGPIVTADLTWVASPQFNATLGLLNDYDFSANGDVTLRTSARLRLRRDLGRGLKVELRIGGGRSSFESQLDEIERTDDYWDIGGQVEYSFTQRYFLRLAADWVDSESSEPALDVGRTVVSLRSGWRY</sequence>
<dbReference type="AlphaFoldDB" id="A0A934RZ35"/>
<proteinExistence type="predicted"/>
<dbReference type="InterPro" id="IPR018759">
    <property type="entry name" value="BBP2_2"/>
</dbReference>
<dbReference type="EMBL" id="JAENIL010000024">
    <property type="protein sequence ID" value="MBK1877934.1"/>
    <property type="molecule type" value="Genomic_DNA"/>
</dbReference>
<dbReference type="Pfam" id="PF10082">
    <property type="entry name" value="BBP2_2"/>
    <property type="match status" value="1"/>
</dbReference>
<evidence type="ECO:0000313" key="2">
    <source>
        <dbReference type="Proteomes" id="UP000617628"/>
    </source>
</evidence>
<comment type="caution">
    <text evidence="1">The sequence shown here is derived from an EMBL/GenBank/DDBJ whole genome shotgun (WGS) entry which is preliminary data.</text>
</comment>
<protein>
    <submittedName>
        <fullName evidence="1">Outer membrane beta-barrel protein</fullName>
    </submittedName>
</protein>
<reference evidence="1" key="1">
    <citation type="submission" date="2021-01" db="EMBL/GenBank/DDBJ databases">
        <title>Modified the classification status of verrucomicrobia.</title>
        <authorList>
            <person name="Feng X."/>
        </authorList>
    </citation>
    <scope>NUCLEOTIDE SEQUENCE</scope>
    <source>
        <strain evidence="1">KCTC 13126</strain>
    </source>
</reference>
<dbReference type="Proteomes" id="UP000617628">
    <property type="component" value="Unassembled WGS sequence"/>
</dbReference>
<accession>A0A934RZ35</accession>
<organism evidence="1 2">
    <name type="scientific">Pelagicoccus mobilis</name>
    <dbReference type="NCBI Taxonomy" id="415221"/>
    <lineage>
        <taxon>Bacteria</taxon>
        <taxon>Pseudomonadati</taxon>
        <taxon>Verrucomicrobiota</taxon>
        <taxon>Opitutia</taxon>
        <taxon>Puniceicoccales</taxon>
        <taxon>Pelagicoccaceae</taxon>
        <taxon>Pelagicoccus</taxon>
    </lineage>
</organism>